<organism evidence="1 2">
    <name type="scientific">Entomophthora muscae</name>
    <dbReference type="NCBI Taxonomy" id="34485"/>
    <lineage>
        <taxon>Eukaryota</taxon>
        <taxon>Fungi</taxon>
        <taxon>Fungi incertae sedis</taxon>
        <taxon>Zoopagomycota</taxon>
        <taxon>Entomophthoromycotina</taxon>
        <taxon>Entomophthoromycetes</taxon>
        <taxon>Entomophthorales</taxon>
        <taxon>Entomophthoraceae</taxon>
        <taxon>Entomophthora</taxon>
    </lineage>
</organism>
<accession>A0ACC2SN14</accession>
<comment type="caution">
    <text evidence="1">The sequence shown here is derived from an EMBL/GenBank/DDBJ whole genome shotgun (WGS) entry which is preliminary data.</text>
</comment>
<gene>
    <name evidence="1" type="ORF">DSO57_1000136</name>
</gene>
<evidence type="ECO:0000313" key="2">
    <source>
        <dbReference type="Proteomes" id="UP001165960"/>
    </source>
</evidence>
<evidence type="ECO:0000313" key="1">
    <source>
        <dbReference type="EMBL" id="KAJ9063561.1"/>
    </source>
</evidence>
<protein>
    <submittedName>
        <fullName evidence="1">Uncharacterized protein</fullName>
    </submittedName>
</protein>
<proteinExistence type="predicted"/>
<dbReference type="Proteomes" id="UP001165960">
    <property type="component" value="Unassembled WGS sequence"/>
</dbReference>
<sequence>MAILRLMVFFTAGGLGLCFFVIFALAFTAVMYTMILLNPKEEKPYISGSKDPFVIGRHARKDVDLNELMTLQSGVYWSKNSTRFTDYHMIFAASKFETECTKLGNDKTQCDTEEVRVFRWEPAAYLTPAVDCLAYDNCRIRIPTFKSNYTSIPFDMAGTFPIDKYIKSRKRFPSKAYPSSVAYLRFSGPARRRIWWKPLFLYIQGHATIYSKGNPRGEEIHYEHTVTLEVENGILDAIYGLTEESIS</sequence>
<reference evidence="1" key="1">
    <citation type="submission" date="2022-04" db="EMBL/GenBank/DDBJ databases">
        <title>Genome of the entomopathogenic fungus Entomophthora muscae.</title>
        <authorList>
            <person name="Elya C."/>
            <person name="Lovett B.R."/>
            <person name="Lee E."/>
            <person name="Macias A.M."/>
            <person name="Hajek A.E."/>
            <person name="De Bivort B.L."/>
            <person name="Kasson M.T."/>
            <person name="De Fine Licht H.H."/>
            <person name="Stajich J.E."/>
        </authorList>
    </citation>
    <scope>NUCLEOTIDE SEQUENCE</scope>
    <source>
        <strain evidence="1">Berkeley</strain>
    </source>
</reference>
<dbReference type="EMBL" id="QTSX02004971">
    <property type="protein sequence ID" value="KAJ9063561.1"/>
    <property type="molecule type" value="Genomic_DNA"/>
</dbReference>
<name>A0ACC2SN14_9FUNG</name>
<keyword evidence="2" id="KW-1185">Reference proteome</keyword>